<dbReference type="Gene3D" id="3.30.420.10">
    <property type="entry name" value="Ribonuclease H-like superfamily/Ribonuclease H"/>
    <property type="match status" value="1"/>
</dbReference>
<dbReference type="PANTHER" id="PTHR47723">
    <property type="entry name" value="OS05G0353850 PROTEIN"/>
    <property type="match status" value="1"/>
</dbReference>
<dbReference type="Pfam" id="PF13966">
    <property type="entry name" value="zf-RVT"/>
    <property type="match status" value="1"/>
</dbReference>
<organism evidence="2 3">
    <name type="scientific">Rosa chinensis</name>
    <name type="common">China rose</name>
    <dbReference type="NCBI Taxonomy" id="74649"/>
    <lineage>
        <taxon>Eukaryota</taxon>
        <taxon>Viridiplantae</taxon>
        <taxon>Streptophyta</taxon>
        <taxon>Embryophyta</taxon>
        <taxon>Tracheophyta</taxon>
        <taxon>Spermatophyta</taxon>
        <taxon>Magnoliopsida</taxon>
        <taxon>eudicotyledons</taxon>
        <taxon>Gunneridae</taxon>
        <taxon>Pentapetalae</taxon>
        <taxon>rosids</taxon>
        <taxon>fabids</taxon>
        <taxon>Rosales</taxon>
        <taxon>Rosaceae</taxon>
        <taxon>Rosoideae</taxon>
        <taxon>Rosoideae incertae sedis</taxon>
        <taxon>Rosa</taxon>
    </lineage>
</organism>
<comment type="caution">
    <text evidence="2">The sequence shown here is derived from an EMBL/GenBank/DDBJ whole genome shotgun (WGS) entry which is preliminary data.</text>
</comment>
<name>A0A2P6QV37_ROSCH</name>
<dbReference type="AlphaFoldDB" id="A0A2P6QV37"/>
<dbReference type="PANTHER" id="PTHR47723:SF23">
    <property type="entry name" value="REVERSE TRANSCRIPTASE-LIKE PROTEIN"/>
    <property type="match status" value="1"/>
</dbReference>
<keyword evidence="2" id="KW-0695">RNA-directed DNA polymerase</keyword>
<sequence length="498" mass="56547">MGISPSASFLQARFLRSGLRPCSYYKKTSVWTGLKKLWPSILSNVRWIIGDGESVSFWKDNWLGIPLNTMYAIEPELAPFLQDQVSKFIFDKQWVLPPLFSSTFPDVANQILGIEFPMEAMSDTAIWSSTASGSLNAKEAYASLAPPGAVVNWGTLIWHKAIQPRKSLVAWQAFQGRFQTDNFLQKIGVHLCSQCSLCLKSSESSVHLFMECTVMQKVWVWLFALFCFPPRQVIHLADLFASDLLNSLSAASKLLWRMAVCNLLWLTWTERNSLRNSCRTFCIGRFSQRFLLCLKDSAQLVFKAYPHSVSTIPIFNLLGLSPLLCRAPSFKPVTWQPSPDHWLKVNTDGTFRGSNMAGFGGIFRDAEGNFVGAFAARAEVPSAIDAEILAVIEAIQVAWVRRWTHIWLETDSTLVLTYFKNPNLIPWRLRTRWFNCVLRSRQMTFHISHIFREGNKVADKLANYGALHDGAVWWIALPSIITSEFGHDYSSRTSYRFS</sequence>
<keyword evidence="2" id="KW-0548">Nucleotidyltransferase</keyword>
<dbReference type="Pfam" id="PF13456">
    <property type="entry name" value="RVT_3"/>
    <property type="match status" value="1"/>
</dbReference>
<dbReference type="InterPro" id="IPR044730">
    <property type="entry name" value="RNase_H-like_dom_plant"/>
</dbReference>
<evidence type="ECO:0000313" key="3">
    <source>
        <dbReference type="Proteomes" id="UP000238479"/>
    </source>
</evidence>
<dbReference type="GO" id="GO:0003676">
    <property type="term" value="F:nucleic acid binding"/>
    <property type="evidence" value="ECO:0007669"/>
    <property type="project" value="InterPro"/>
</dbReference>
<dbReference type="EMBL" id="PDCK01000042">
    <property type="protein sequence ID" value="PRQ38043.1"/>
    <property type="molecule type" value="Genomic_DNA"/>
</dbReference>
<dbReference type="InterPro" id="IPR036397">
    <property type="entry name" value="RNaseH_sf"/>
</dbReference>
<keyword evidence="2" id="KW-0808">Transferase</keyword>
<evidence type="ECO:0000313" key="2">
    <source>
        <dbReference type="EMBL" id="PRQ38043.1"/>
    </source>
</evidence>
<dbReference type="Gramene" id="PRQ38043">
    <property type="protein sequence ID" value="PRQ38043"/>
    <property type="gene ID" value="RchiOBHm_Chr4g0409421"/>
</dbReference>
<dbReference type="GO" id="GO:0004523">
    <property type="term" value="F:RNA-DNA hybrid ribonuclease activity"/>
    <property type="evidence" value="ECO:0007669"/>
    <property type="project" value="InterPro"/>
</dbReference>
<dbReference type="OMA" id="ISFWHEN"/>
<dbReference type="CDD" id="cd06222">
    <property type="entry name" value="RNase_H_like"/>
    <property type="match status" value="1"/>
</dbReference>
<protein>
    <submittedName>
        <fullName evidence="2">Putative ribonuclease H-like domain, reverse transcriptase zinc-binding domain-containing protein</fullName>
    </submittedName>
</protein>
<dbReference type="InterPro" id="IPR053151">
    <property type="entry name" value="RNase_H-like"/>
</dbReference>
<feature type="domain" description="RNase H type-1" evidence="1">
    <location>
        <begin position="339"/>
        <end position="467"/>
    </location>
</feature>
<dbReference type="PROSITE" id="PS50879">
    <property type="entry name" value="RNASE_H_1"/>
    <property type="match status" value="1"/>
</dbReference>
<reference evidence="2 3" key="1">
    <citation type="journal article" date="2018" name="Nat. Genet.">
        <title>The Rosa genome provides new insights in the design of modern roses.</title>
        <authorList>
            <person name="Bendahmane M."/>
        </authorList>
    </citation>
    <scope>NUCLEOTIDE SEQUENCE [LARGE SCALE GENOMIC DNA]</scope>
    <source>
        <strain evidence="3">cv. Old Blush</strain>
    </source>
</reference>
<dbReference type="InterPro" id="IPR002156">
    <property type="entry name" value="RNaseH_domain"/>
</dbReference>
<dbReference type="SUPFAM" id="SSF53098">
    <property type="entry name" value="Ribonuclease H-like"/>
    <property type="match status" value="1"/>
</dbReference>
<keyword evidence="3" id="KW-1185">Reference proteome</keyword>
<gene>
    <name evidence="2" type="ORF">RchiOBHm_Chr4g0409421</name>
</gene>
<dbReference type="InterPro" id="IPR012337">
    <property type="entry name" value="RNaseH-like_sf"/>
</dbReference>
<evidence type="ECO:0000259" key="1">
    <source>
        <dbReference type="PROSITE" id="PS50879"/>
    </source>
</evidence>
<accession>A0A2P6QV37</accession>
<proteinExistence type="predicted"/>
<dbReference type="Proteomes" id="UP000238479">
    <property type="component" value="Chromosome 4"/>
</dbReference>
<dbReference type="InterPro" id="IPR026960">
    <property type="entry name" value="RVT-Znf"/>
</dbReference>
<dbReference type="GO" id="GO:0003964">
    <property type="term" value="F:RNA-directed DNA polymerase activity"/>
    <property type="evidence" value="ECO:0007669"/>
    <property type="project" value="UniProtKB-KW"/>
</dbReference>